<feature type="transmembrane region" description="Helical" evidence="1">
    <location>
        <begin position="434"/>
        <end position="453"/>
    </location>
</feature>
<feature type="transmembrane region" description="Helical" evidence="1">
    <location>
        <begin position="542"/>
        <end position="564"/>
    </location>
</feature>
<reference evidence="2" key="1">
    <citation type="submission" date="2020-10" db="EMBL/GenBank/DDBJ databases">
        <authorList>
            <person name="Gilroy R."/>
        </authorList>
    </citation>
    <scope>NUCLEOTIDE SEQUENCE</scope>
    <source>
        <strain evidence="2">CHK190-19873</strain>
    </source>
</reference>
<dbReference type="Pfam" id="PF19845">
    <property type="entry name" value="DUF6320"/>
    <property type="match status" value="1"/>
</dbReference>
<evidence type="ECO:0000256" key="1">
    <source>
        <dbReference type="SAM" id="Phobius"/>
    </source>
</evidence>
<name>A0A9D1JJV7_9FIRM</name>
<gene>
    <name evidence="2" type="ORF">IAB44_08190</name>
</gene>
<dbReference type="SUPFAM" id="SSF52777">
    <property type="entry name" value="CoA-dependent acyltransferases"/>
    <property type="match status" value="1"/>
</dbReference>
<keyword evidence="1" id="KW-0472">Membrane</keyword>
<keyword evidence="1" id="KW-1133">Transmembrane helix</keyword>
<dbReference type="AlphaFoldDB" id="A0A9D1JJV7"/>
<sequence>MERLRGKWRKLDNAALAFPAATGKKDSRVFRFYCLLNEQVRQEPLQRALEQTMEKYPLYQAVLRKGLFWFYLEHRDIRPLALAERRPPCSKLYIPDRKTLLFEVSYHKNRINFEVFHGLTDGTGAMRFLKELVKNYLRTVHPDAVLPDLLEEDAVTQTDQEQDSFSRYYSGKSGEKKEKKRKACRLSGAVLEQDEMEILEAVLPVHEVLAKAHECHVSVTVLITAMFLWAIHEEVPRLQARRPITLMVPVNLRNYFPSHSMTNFFGWIEVGYTFEESTTFADVLLKVRRLFERELVKERLGAHFNELVKLEKNPLLRAVPLEIKQLFLMAGTTLGGRSITSVYSNIGVVRMPAEYEAYIQRFGFFASTDRLQLCSCSYKDSLVLGFTSKIPDGNIQRNFLKLARDMGIGCQELSQDYPGVPAGRPARWRQLYRIFSFLCLAAAVICGMTDFLISHEITWSAFAAGICLITWVLVSVTYRKRRNPLKGISWLLILFSGSCALLDYFTGWHGWSVDFVFPIACLVVLFSMGLITKVLQLEPSEYLFYLIQGCAFGILPLLLFIAGIIKVPAPSVLCGGVSFLFFMALMIFRPGEVRREMHKKFRL</sequence>
<feature type="transmembrane region" description="Helical" evidence="1">
    <location>
        <begin position="490"/>
        <end position="509"/>
    </location>
</feature>
<protein>
    <submittedName>
        <fullName evidence="2">Alcohol acetyltransferase</fullName>
    </submittedName>
</protein>
<organism evidence="2 3">
    <name type="scientific">Candidatus Limivivens intestinipullorum</name>
    <dbReference type="NCBI Taxonomy" id="2840858"/>
    <lineage>
        <taxon>Bacteria</taxon>
        <taxon>Bacillati</taxon>
        <taxon>Bacillota</taxon>
        <taxon>Clostridia</taxon>
        <taxon>Lachnospirales</taxon>
        <taxon>Lachnospiraceae</taxon>
        <taxon>Lachnospiraceae incertae sedis</taxon>
        <taxon>Candidatus Limivivens</taxon>
    </lineage>
</organism>
<dbReference type="Proteomes" id="UP000823935">
    <property type="component" value="Unassembled WGS sequence"/>
</dbReference>
<accession>A0A9D1JJV7</accession>
<dbReference type="InterPro" id="IPR046283">
    <property type="entry name" value="DUF6320"/>
</dbReference>
<feature type="transmembrane region" description="Helical" evidence="1">
    <location>
        <begin position="515"/>
        <end position="535"/>
    </location>
</feature>
<comment type="caution">
    <text evidence="2">The sequence shown here is derived from an EMBL/GenBank/DDBJ whole genome shotgun (WGS) entry which is preliminary data.</text>
</comment>
<proteinExistence type="predicted"/>
<evidence type="ECO:0000313" key="3">
    <source>
        <dbReference type="Proteomes" id="UP000823935"/>
    </source>
</evidence>
<keyword evidence="1" id="KW-0812">Transmembrane</keyword>
<feature type="transmembrane region" description="Helical" evidence="1">
    <location>
        <begin position="570"/>
        <end position="588"/>
    </location>
</feature>
<reference evidence="2" key="2">
    <citation type="journal article" date="2021" name="PeerJ">
        <title>Extensive microbial diversity within the chicken gut microbiome revealed by metagenomics and culture.</title>
        <authorList>
            <person name="Gilroy R."/>
            <person name="Ravi A."/>
            <person name="Getino M."/>
            <person name="Pursley I."/>
            <person name="Horton D.L."/>
            <person name="Alikhan N.F."/>
            <person name="Baker D."/>
            <person name="Gharbi K."/>
            <person name="Hall N."/>
            <person name="Watson M."/>
            <person name="Adriaenssens E.M."/>
            <person name="Foster-Nyarko E."/>
            <person name="Jarju S."/>
            <person name="Secka A."/>
            <person name="Antonio M."/>
            <person name="Oren A."/>
            <person name="Chaudhuri R.R."/>
            <person name="La Ragione R."/>
            <person name="Hildebrand F."/>
            <person name="Pallen M.J."/>
        </authorList>
    </citation>
    <scope>NUCLEOTIDE SEQUENCE</scope>
    <source>
        <strain evidence="2">CHK190-19873</strain>
    </source>
</reference>
<feature type="transmembrane region" description="Helical" evidence="1">
    <location>
        <begin position="459"/>
        <end position="478"/>
    </location>
</feature>
<dbReference type="EMBL" id="DVIQ01000043">
    <property type="protein sequence ID" value="HIS31505.1"/>
    <property type="molecule type" value="Genomic_DNA"/>
</dbReference>
<evidence type="ECO:0000313" key="2">
    <source>
        <dbReference type="EMBL" id="HIS31505.1"/>
    </source>
</evidence>